<proteinExistence type="predicted"/>
<organism evidence="2 3">
    <name type="scientific">Trichophyton rubrum (strain ATCC MYA-4607 / CBS 118892)</name>
    <name type="common">Athlete's foot fungus</name>
    <dbReference type="NCBI Taxonomy" id="559305"/>
    <lineage>
        <taxon>Eukaryota</taxon>
        <taxon>Fungi</taxon>
        <taxon>Dikarya</taxon>
        <taxon>Ascomycota</taxon>
        <taxon>Pezizomycotina</taxon>
        <taxon>Eurotiomycetes</taxon>
        <taxon>Eurotiomycetidae</taxon>
        <taxon>Onygenales</taxon>
        <taxon>Arthrodermataceae</taxon>
        <taxon>Trichophyton</taxon>
    </lineage>
</organism>
<protein>
    <submittedName>
        <fullName evidence="2">Uncharacterized protein</fullName>
    </submittedName>
</protein>
<reference evidence="3" key="1">
    <citation type="journal article" date="2012" name="MBio">
        <title>Comparative genome analysis of Trichophyton rubrum and related dermatophytes reveals candidate genes involved in infection.</title>
        <authorList>
            <person name="Martinez D.A."/>
            <person name="Oliver B.G."/>
            <person name="Graeser Y."/>
            <person name="Goldberg J.M."/>
            <person name="Li W."/>
            <person name="Martinez-Rossi N.M."/>
            <person name="Monod M."/>
            <person name="Shelest E."/>
            <person name="Barton R.C."/>
            <person name="Birch E."/>
            <person name="Brakhage A.A."/>
            <person name="Chen Z."/>
            <person name="Gurr S.J."/>
            <person name="Heiman D."/>
            <person name="Heitman J."/>
            <person name="Kosti I."/>
            <person name="Rossi A."/>
            <person name="Saif S."/>
            <person name="Samalova M."/>
            <person name="Saunders C.W."/>
            <person name="Shea T."/>
            <person name="Summerbell R.C."/>
            <person name="Xu J."/>
            <person name="Young S."/>
            <person name="Zeng Q."/>
            <person name="Birren B.W."/>
            <person name="Cuomo C.A."/>
            <person name="White T.C."/>
        </authorList>
    </citation>
    <scope>NUCLEOTIDE SEQUENCE [LARGE SCALE GENOMIC DNA]</scope>
    <source>
        <strain evidence="3">ATCC MYA-4607 / CBS 118892</strain>
    </source>
</reference>
<dbReference type="Proteomes" id="UP000008864">
    <property type="component" value="Unassembled WGS sequence"/>
</dbReference>
<accession>A0A080WJU6</accession>
<dbReference type="GeneID" id="71776988"/>
<dbReference type="HOGENOM" id="CLU_1723631_0_0_1"/>
<evidence type="ECO:0000313" key="3">
    <source>
        <dbReference type="Proteomes" id="UP000008864"/>
    </source>
</evidence>
<dbReference type="EMBL" id="GG700648">
    <property type="protein sequence ID" value="KFL60215.1"/>
    <property type="molecule type" value="Genomic_DNA"/>
</dbReference>
<name>A0A080WJU6_TRIRC</name>
<dbReference type="InParanoid" id="A0A080WJU6"/>
<gene>
    <name evidence="2" type="ORF">TERG_11555</name>
</gene>
<evidence type="ECO:0000313" key="2">
    <source>
        <dbReference type="EMBL" id="KFL60215.1"/>
    </source>
</evidence>
<evidence type="ECO:0000256" key="1">
    <source>
        <dbReference type="SAM" id="MobiDB-lite"/>
    </source>
</evidence>
<dbReference type="AlphaFoldDB" id="A0A080WJU6"/>
<sequence length="152" mass="17004">MKQVPSIKRDIQQLDQRVIPTSHENKRDKIDGCHSSSSFANRREKLLFRAGEGKFMQAKICITPHHHEQQHGVKSGGEGAHVQRRRESVLAIVTLPEQRSIHNMPFHPGPEAMGTDKVSLGIIRETGKTSDMSRHANDGRPDENNGEDAASR</sequence>
<keyword evidence="3" id="KW-1185">Reference proteome</keyword>
<dbReference type="RefSeq" id="XP_047605093.1">
    <property type="nucleotide sequence ID" value="XM_047750657.1"/>
</dbReference>
<dbReference type="VEuPathDB" id="FungiDB:TERG_11555"/>
<feature type="region of interest" description="Disordered" evidence="1">
    <location>
        <begin position="122"/>
        <end position="152"/>
    </location>
</feature>
<feature type="compositionally biased region" description="Basic and acidic residues" evidence="1">
    <location>
        <begin position="125"/>
        <end position="152"/>
    </location>
</feature>